<dbReference type="RefSeq" id="WP_169499116.1">
    <property type="nucleotide sequence ID" value="NZ_JABBFZ010000011.1"/>
</dbReference>
<sequence length="132" mass="14552">MSYLGYPDNVPLPERSPETISYWEGADRGELWFRRCTSCAKPHHYPRALCPFCFAADPAWERAAGHGTLYSFSVTGRPEQPYVIAYVKLAEGPIMMTNIVNCDPNTLFIGQSVVLASSPAEGGPPIPMFQPA</sequence>
<dbReference type="GO" id="GO:0003677">
    <property type="term" value="F:DNA binding"/>
    <property type="evidence" value="ECO:0007669"/>
    <property type="project" value="UniProtKB-KW"/>
</dbReference>
<reference evidence="3 4" key="1">
    <citation type="submission" date="2020-04" db="EMBL/GenBank/DDBJ databases">
        <title>Paraburkholderia sp. G-4-1-8 isolated from soil.</title>
        <authorList>
            <person name="Dahal R.H."/>
        </authorList>
    </citation>
    <scope>NUCLEOTIDE SEQUENCE [LARGE SCALE GENOMIC DNA]</scope>
    <source>
        <strain evidence="3 4">G-4-1-8</strain>
    </source>
</reference>
<evidence type="ECO:0000259" key="1">
    <source>
        <dbReference type="Pfam" id="PF01796"/>
    </source>
</evidence>
<dbReference type="SUPFAM" id="SSF50249">
    <property type="entry name" value="Nucleic acid-binding proteins"/>
    <property type="match status" value="1"/>
</dbReference>
<evidence type="ECO:0000313" key="3">
    <source>
        <dbReference type="EMBL" id="NML32868.1"/>
    </source>
</evidence>
<feature type="domain" description="ChsH2 C-terminal OB-fold" evidence="1">
    <location>
        <begin position="60"/>
        <end position="113"/>
    </location>
</feature>
<dbReference type="PANTHER" id="PTHR34075">
    <property type="entry name" value="BLR3430 PROTEIN"/>
    <property type="match status" value="1"/>
</dbReference>
<dbReference type="Pfam" id="PF01796">
    <property type="entry name" value="OB_ChsH2_C"/>
    <property type="match status" value="1"/>
</dbReference>
<dbReference type="AlphaFoldDB" id="A0A7X9X7P8"/>
<dbReference type="Pfam" id="PF12172">
    <property type="entry name" value="zf-ChsH2"/>
    <property type="match status" value="1"/>
</dbReference>
<protein>
    <submittedName>
        <fullName evidence="3">DNA-binding protein</fullName>
    </submittedName>
</protein>
<evidence type="ECO:0000259" key="2">
    <source>
        <dbReference type="Pfam" id="PF12172"/>
    </source>
</evidence>
<accession>A0A7X9X7P8</accession>
<feature type="domain" description="ChsH2 rubredoxin-like zinc ribbon" evidence="2">
    <location>
        <begin position="23"/>
        <end position="57"/>
    </location>
</feature>
<dbReference type="EMBL" id="JABBFZ010000011">
    <property type="protein sequence ID" value="NML32868.1"/>
    <property type="molecule type" value="Genomic_DNA"/>
</dbReference>
<dbReference type="Proteomes" id="UP000583127">
    <property type="component" value="Unassembled WGS sequence"/>
</dbReference>
<dbReference type="InterPro" id="IPR002878">
    <property type="entry name" value="ChsH2_C"/>
</dbReference>
<name>A0A7X9X7P8_9BURK</name>
<proteinExistence type="predicted"/>
<organism evidence="3 4">
    <name type="scientific">Paraburkholderia antibiotica</name>
    <dbReference type="NCBI Taxonomy" id="2728839"/>
    <lineage>
        <taxon>Bacteria</taxon>
        <taxon>Pseudomonadati</taxon>
        <taxon>Pseudomonadota</taxon>
        <taxon>Betaproteobacteria</taxon>
        <taxon>Burkholderiales</taxon>
        <taxon>Burkholderiaceae</taxon>
        <taxon>Paraburkholderia</taxon>
    </lineage>
</organism>
<dbReference type="InterPro" id="IPR052513">
    <property type="entry name" value="Thioester_dehydratase-like"/>
</dbReference>
<comment type="caution">
    <text evidence="3">The sequence shown here is derived from an EMBL/GenBank/DDBJ whole genome shotgun (WGS) entry which is preliminary data.</text>
</comment>
<gene>
    <name evidence="3" type="ORF">HHL14_18765</name>
</gene>
<keyword evidence="3" id="KW-0238">DNA-binding</keyword>
<dbReference type="PANTHER" id="PTHR34075:SF5">
    <property type="entry name" value="BLR3430 PROTEIN"/>
    <property type="match status" value="1"/>
</dbReference>
<dbReference type="InterPro" id="IPR012340">
    <property type="entry name" value="NA-bd_OB-fold"/>
</dbReference>
<dbReference type="Gene3D" id="6.10.30.10">
    <property type="match status" value="1"/>
</dbReference>
<dbReference type="InterPro" id="IPR022002">
    <property type="entry name" value="ChsH2_Znr"/>
</dbReference>
<evidence type="ECO:0000313" key="4">
    <source>
        <dbReference type="Proteomes" id="UP000583127"/>
    </source>
</evidence>
<keyword evidence="4" id="KW-1185">Reference proteome</keyword>